<accession>A0A327QF35</accession>
<evidence type="ECO:0000313" key="4">
    <source>
        <dbReference type="Proteomes" id="UP000249547"/>
    </source>
</evidence>
<name>A0A327QF35_9BACT</name>
<keyword evidence="4" id="KW-1185">Reference proteome</keyword>
<dbReference type="Proteomes" id="UP000249547">
    <property type="component" value="Unassembled WGS sequence"/>
</dbReference>
<protein>
    <submittedName>
        <fullName evidence="3">Outer membrane lipoprotein-sorting protein</fullName>
    </submittedName>
</protein>
<keyword evidence="1 2" id="KW-0732">Signal</keyword>
<dbReference type="SUPFAM" id="SSF89392">
    <property type="entry name" value="Prokaryotic lipoproteins and lipoprotein localization factors"/>
    <property type="match status" value="1"/>
</dbReference>
<dbReference type="RefSeq" id="WP_111599031.1">
    <property type="nucleotide sequence ID" value="NZ_QLLL01000006.1"/>
</dbReference>
<keyword evidence="3" id="KW-0449">Lipoprotein</keyword>
<proteinExistence type="predicted"/>
<comment type="caution">
    <text evidence="3">The sequence shown here is derived from an EMBL/GenBank/DDBJ whole genome shotgun (WGS) entry which is preliminary data.</text>
</comment>
<dbReference type="InterPro" id="IPR004564">
    <property type="entry name" value="OM_lipoprot_carrier_LolA-like"/>
</dbReference>
<dbReference type="AlphaFoldDB" id="A0A327QF35"/>
<feature type="signal peptide" evidence="2">
    <location>
        <begin position="1"/>
        <end position="20"/>
    </location>
</feature>
<dbReference type="EMBL" id="QLLL01000006">
    <property type="protein sequence ID" value="RAJ02605.1"/>
    <property type="molecule type" value="Genomic_DNA"/>
</dbReference>
<evidence type="ECO:0000313" key="3">
    <source>
        <dbReference type="EMBL" id="RAJ02605.1"/>
    </source>
</evidence>
<feature type="chain" id="PRO_5016287578" evidence="2">
    <location>
        <begin position="21"/>
        <end position="210"/>
    </location>
</feature>
<evidence type="ECO:0000256" key="1">
    <source>
        <dbReference type="ARBA" id="ARBA00022729"/>
    </source>
</evidence>
<dbReference type="PANTHER" id="PTHR35869:SF1">
    <property type="entry name" value="OUTER-MEMBRANE LIPOPROTEIN CARRIER PROTEIN"/>
    <property type="match status" value="1"/>
</dbReference>
<dbReference type="InterPro" id="IPR029046">
    <property type="entry name" value="LolA/LolB/LppX"/>
</dbReference>
<organism evidence="3 4">
    <name type="scientific">Chitinophaga skermanii</name>
    <dbReference type="NCBI Taxonomy" id="331697"/>
    <lineage>
        <taxon>Bacteria</taxon>
        <taxon>Pseudomonadati</taxon>
        <taxon>Bacteroidota</taxon>
        <taxon>Chitinophagia</taxon>
        <taxon>Chitinophagales</taxon>
        <taxon>Chitinophagaceae</taxon>
        <taxon>Chitinophaga</taxon>
    </lineage>
</organism>
<sequence length="210" mass="24025">MRKIVAFAAICMLFTMHAFAQNFKPVANTAAFNEQFSKASQNIKSIKSDFVQEKNLTMLSDKIVSKGKFWFKKDNKVKMEYLTPTYYLMVINGKNIKVKDSKKENKISTSQSKIFQKVSKITADCVQGNVLNSADFKSKVLENAQYYNVELTPTDKNISTYFKTIDLWVDKKDYAVVKIVMHDTSGDDVTMTFVNREMNVNIPDEVFAVN</sequence>
<dbReference type="OrthoDB" id="1027451at2"/>
<dbReference type="CDD" id="cd16325">
    <property type="entry name" value="LolA"/>
    <property type="match status" value="1"/>
</dbReference>
<dbReference type="PANTHER" id="PTHR35869">
    <property type="entry name" value="OUTER-MEMBRANE LIPOPROTEIN CARRIER PROTEIN"/>
    <property type="match status" value="1"/>
</dbReference>
<reference evidence="3 4" key="1">
    <citation type="submission" date="2018-06" db="EMBL/GenBank/DDBJ databases">
        <title>Genomic Encyclopedia of Archaeal and Bacterial Type Strains, Phase II (KMG-II): from individual species to whole genera.</title>
        <authorList>
            <person name="Goeker M."/>
        </authorList>
    </citation>
    <scope>NUCLEOTIDE SEQUENCE [LARGE SCALE GENOMIC DNA]</scope>
    <source>
        <strain evidence="3 4">DSM 23857</strain>
    </source>
</reference>
<gene>
    <name evidence="3" type="ORF">LX64_03625</name>
</gene>
<dbReference type="Pfam" id="PF03548">
    <property type="entry name" value="LolA"/>
    <property type="match status" value="1"/>
</dbReference>
<dbReference type="Gene3D" id="2.50.20.10">
    <property type="entry name" value="Lipoprotein localisation LolA/LolB/LppX"/>
    <property type="match status" value="1"/>
</dbReference>
<evidence type="ECO:0000256" key="2">
    <source>
        <dbReference type="SAM" id="SignalP"/>
    </source>
</evidence>